<dbReference type="InterPro" id="IPR037099">
    <property type="entry name" value="Fum_R/Succ_DH_flav-like_C_sf"/>
</dbReference>
<evidence type="ECO:0000256" key="14">
    <source>
        <dbReference type="SAM" id="SignalP"/>
    </source>
</evidence>
<dbReference type="InterPro" id="IPR036188">
    <property type="entry name" value="FAD/NAD-bd_sf"/>
</dbReference>
<dbReference type="EC" id="1.4.3.16" evidence="4"/>
<dbReference type="EMBL" id="CP049933">
    <property type="protein sequence ID" value="QIM19075.1"/>
    <property type="molecule type" value="Genomic_DNA"/>
</dbReference>
<dbReference type="InterPro" id="IPR027477">
    <property type="entry name" value="Succ_DH/fumarate_Rdtase_cat_sf"/>
</dbReference>
<dbReference type="Gene3D" id="3.90.700.10">
    <property type="entry name" value="Succinate dehydrogenase/fumarate reductase flavoprotein, catalytic domain"/>
    <property type="match status" value="1"/>
</dbReference>
<dbReference type="InterPro" id="IPR015939">
    <property type="entry name" value="Fum_Rdtase/Succ_DH_flav-like_C"/>
</dbReference>
<keyword evidence="6" id="KW-0285">Flavoprotein</keyword>
<evidence type="ECO:0000256" key="8">
    <source>
        <dbReference type="ARBA" id="ARBA00022827"/>
    </source>
</evidence>
<gene>
    <name evidence="17" type="ORF">G7066_11790</name>
</gene>
<keyword evidence="18" id="KW-1185">Reference proteome</keyword>
<keyword evidence="14" id="KW-0732">Signal</keyword>
<accession>A0ABX6JXN8</accession>
<sequence>MILVLGSGVAGVSCALAAVRAGVQVTLATPGRILGEPGALAREFAGGNTALAQGGIAAAIGAGDSVADHVIDTIAAGAGLVDRQAIEVLTREGVDAVRALLTEGFAADREENGSPRLGLEGAHGCSRIVHAGGDRTGAMLHTFLTSQLLTAVAGGQIELLEERRAVSLVAHDGVVSGAVLASVGAGEDSGSLVTISADAVVLATGGYAALYPRTSNHAGARGEGIVLAARAGAVVADLEFVQFHPTVLVGTGSLVSEAVRGAGAVLLDGSGKRFMRGLHPLAELAPRDVVSREIHRVLQRRGDSAVWLDATGIEREGGPETLSQRFPGISTAVAAQGFDWAHEPIPVSPAAHYTMGGVLSDLDGRSSVPGLYVVGEAASTGVHGANRLASNSLLEGLVFGTRAGRAASQAKTDAWELRGDGARTLVGSAQVTMLNLPRSGDLTCGHPTRAYELQDLPLGSPDSCIMTALENGLGIEREADGLAEAARLIAQHGGPEAELATMIHAAANARAESRGAHQRRDYPRSDPEQATRRAFRFVSPPSLHPTGAPELRSFSSC</sequence>
<dbReference type="RefSeq" id="WP_166331288.1">
    <property type="nucleotide sequence ID" value="NZ_CP049933.1"/>
</dbReference>
<evidence type="ECO:0000256" key="6">
    <source>
        <dbReference type="ARBA" id="ARBA00022630"/>
    </source>
</evidence>
<comment type="catalytic activity">
    <reaction evidence="12">
        <text>L-aspartate + O2 = iminosuccinate + H2O2</text>
        <dbReference type="Rhea" id="RHEA:25876"/>
        <dbReference type="ChEBI" id="CHEBI:15379"/>
        <dbReference type="ChEBI" id="CHEBI:16240"/>
        <dbReference type="ChEBI" id="CHEBI:29991"/>
        <dbReference type="ChEBI" id="CHEBI:77875"/>
        <dbReference type="EC" id="1.4.3.16"/>
    </reaction>
    <physiologicalReaction direction="left-to-right" evidence="12">
        <dbReference type="Rhea" id="RHEA:25877"/>
    </physiologicalReaction>
</comment>
<name>A0ABX6JXN8_9MICO</name>
<feature type="region of interest" description="Disordered" evidence="13">
    <location>
        <begin position="510"/>
        <end position="557"/>
    </location>
</feature>
<evidence type="ECO:0000256" key="12">
    <source>
        <dbReference type="ARBA" id="ARBA00048305"/>
    </source>
</evidence>
<organism evidence="17 18">
    <name type="scientific">Leucobacter coleopterorum</name>
    <dbReference type="NCBI Taxonomy" id="2714933"/>
    <lineage>
        <taxon>Bacteria</taxon>
        <taxon>Bacillati</taxon>
        <taxon>Actinomycetota</taxon>
        <taxon>Actinomycetes</taxon>
        <taxon>Micrococcales</taxon>
        <taxon>Microbacteriaceae</taxon>
        <taxon>Leucobacter</taxon>
    </lineage>
</organism>
<evidence type="ECO:0000256" key="11">
    <source>
        <dbReference type="ARBA" id="ARBA00030386"/>
    </source>
</evidence>
<feature type="chain" id="PRO_5046797935" description="L-aspartate oxidase" evidence="14">
    <location>
        <begin position="18"/>
        <end position="557"/>
    </location>
</feature>
<evidence type="ECO:0000256" key="4">
    <source>
        <dbReference type="ARBA" id="ARBA00012173"/>
    </source>
</evidence>
<reference evidence="17 18" key="1">
    <citation type="submission" date="2020-03" db="EMBL/GenBank/DDBJ databases">
        <title>Leucobacter sp. nov., isolated from beetles.</title>
        <authorList>
            <person name="Hyun D.-W."/>
            <person name="Bae J.-W."/>
        </authorList>
    </citation>
    <scope>NUCLEOTIDE SEQUENCE [LARGE SCALE GENOMIC DNA]</scope>
    <source>
        <strain evidence="17 18">HDW9A</strain>
    </source>
</reference>
<comment type="similarity">
    <text evidence="3">Belongs to the FAD-dependent oxidoreductase 2 family. NadB subfamily.</text>
</comment>
<protein>
    <recommendedName>
        <fullName evidence="5">L-aspartate oxidase</fullName>
        <ecNumber evidence="4">1.4.3.16</ecNumber>
    </recommendedName>
    <alternativeName>
        <fullName evidence="11">Quinolinate synthase B</fullName>
    </alternativeName>
</protein>
<dbReference type="Gene3D" id="3.50.50.60">
    <property type="entry name" value="FAD/NAD(P)-binding domain"/>
    <property type="match status" value="1"/>
</dbReference>
<dbReference type="PRINTS" id="PR00368">
    <property type="entry name" value="FADPNR"/>
</dbReference>
<feature type="compositionally biased region" description="Basic and acidic residues" evidence="13">
    <location>
        <begin position="511"/>
        <end position="531"/>
    </location>
</feature>
<dbReference type="PANTHER" id="PTHR42716">
    <property type="entry name" value="L-ASPARTATE OXIDASE"/>
    <property type="match status" value="1"/>
</dbReference>
<dbReference type="PANTHER" id="PTHR42716:SF2">
    <property type="entry name" value="L-ASPARTATE OXIDASE, CHLOROPLASTIC"/>
    <property type="match status" value="1"/>
</dbReference>
<dbReference type="Proteomes" id="UP000503441">
    <property type="component" value="Chromosome"/>
</dbReference>
<evidence type="ECO:0000256" key="1">
    <source>
        <dbReference type="ARBA" id="ARBA00001974"/>
    </source>
</evidence>
<dbReference type="InterPro" id="IPR003953">
    <property type="entry name" value="FAD-dep_OxRdtase_2_FAD-bd"/>
</dbReference>
<keyword evidence="8" id="KW-0274">FAD</keyword>
<evidence type="ECO:0000256" key="9">
    <source>
        <dbReference type="ARBA" id="ARBA00023002"/>
    </source>
</evidence>
<comment type="function">
    <text evidence="10">Catalyzes the oxidation of L-aspartate to iminoaspartate, the first step in the de novo biosynthesis of NAD(+).</text>
</comment>
<dbReference type="SUPFAM" id="SSF51905">
    <property type="entry name" value="FAD/NAD(P)-binding domain"/>
    <property type="match status" value="1"/>
</dbReference>
<evidence type="ECO:0000259" key="15">
    <source>
        <dbReference type="Pfam" id="PF00890"/>
    </source>
</evidence>
<evidence type="ECO:0000313" key="17">
    <source>
        <dbReference type="EMBL" id="QIM19075.1"/>
    </source>
</evidence>
<dbReference type="SUPFAM" id="SSF46977">
    <property type="entry name" value="Succinate dehydrogenase/fumarate reductase flavoprotein C-terminal domain"/>
    <property type="match status" value="1"/>
</dbReference>
<keyword evidence="9" id="KW-0560">Oxidoreductase</keyword>
<comment type="pathway">
    <text evidence="2">Cofactor biosynthesis; NAD(+) biosynthesis; iminoaspartate from L-aspartate (oxidase route): step 1/1.</text>
</comment>
<dbReference type="Pfam" id="PF00890">
    <property type="entry name" value="FAD_binding_2"/>
    <property type="match status" value="1"/>
</dbReference>
<evidence type="ECO:0000313" key="18">
    <source>
        <dbReference type="Proteomes" id="UP000503441"/>
    </source>
</evidence>
<evidence type="ECO:0000256" key="3">
    <source>
        <dbReference type="ARBA" id="ARBA00008562"/>
    </source>
</evidence>
<dbReference type="Gene3D" id="1.20.58.100">
    <property type="entry name" value="Fumarate reductase/succinate dehydrogenase flavoprotein-like, C-terminal domain"/>
    <property type="match status" value="1"/>
</dbReference>
<evidence type="ECO:0000259" key="16">
    <source>
        <dbReference type="Pfam" id="PF02910"/>
    </source>
</evidence>
<dbReference type="SUPFAM" id="SSF56425">
    <property type="entry name" value="Succinate dehydrogenase/fumarate reductase flavoprotein, catalytic domain"/>
    <property type="match status" value="1"/>
</dbReference>
<comment type="cofactor">
    <cofactor evidence="1">
        <name>FAD</name>
        <dbReference type="ChEBI" id="CHEBI:57692"/>
    </cofactor>
</comment>
<keyword evidence="7" id="KW-0662">Pyridine nucleotide biosynthesis</keyword>
<proteinExistence type="inferred from homology"/>
<dbReference type="Pfam" id="PF02910">
    <property type="entry name" value="Succ_DH_flav_C"/>
    <property type="match status" value="1"/>
</dbReference>
<evidence type="ECO:0000256" key="10">
    <source>
        <dbReference type="ARBA" id="ARBA00029426"/>
    </source>
</evidence>
<evidence type="ECO:0000256" key="13">
    <source>
        <dbReference type="SAM" id="MobiDB-lite"/>
    </source>
</evidence>
<dbReference type="InterPro" id="IPR005288">
    <property type="entry name" value="NadB"/>
</dbReference>
<feature type="signal peptide" evidence="14">
    <location>
        <begin position="1"/>
        <end position="17"/>
    </location>
</feature>
<feature type="domain" description="FAD-dependent oxidoreductase 2 FAD-binding" evidence="15">
    <location>
        <begin position="2"/>
        <end position="393"/>
    </location>
</feature>
<evidence type="ECO:0000256" key="7">
    <source>
        <dbReference type="ARBA" id="ARBA00022642"/>
    </source>
</evidence>
<evidence type="ECO:0000256" key="2">
    <source>
        <dbReference type="ARBA" id="ARBA00004950"/>
    </source>
</evidence>
<evidence type="ECO:0000256" key="5">
    <source>
        <dbReference type="ARBA" id="ARBA00021901"/>
    </source>
</evidence>
<feature type="domain" description="Fumarate reductase/succinate dehydrogenase flavoprotein-like C-terminal" evidence="16">
    <location>
        <begin position="498"/>
        <end position="530"/>
    </location>
</feature>